<sequence length="90" mass="10565">MSVQNNSAAIEFELKLIKDEIGFYLDFMPQFTKQDSAGILIFGIIPYLSLLTLESYDYIKKIFPNYAEKISLKHKEIIRNSRMQMKYFDG</sequence>
<name>A0ABU5UEE0_9CYAN</name>
<proteinExistence type="predicted"/>
<protein>
    <submittedName>
        <fullName evidence="2">Uncharacterized protein</fullName>
    </submittedName>
</protein>
<keyword evidence="3" id="KW-1185">Reference proteome</keyword>
<dbReference type="EMBL" id="JAYGHG010000010">
    <property type="protein sequence ID" value="MEA5581475.1"/>
    <property type="molecule type" value="Genomic_DNA"/>
</dbReference>
<organism evidence="2 3">
    <name type="scientific">Nodularia harveyana UHCC-0300</name>
    <dbReference type="NCBI Taxonomy" id="2974287"/>
    <lineage>
        <taxon>Bacteria</taxon>
        <taxon>Bacillati</taxon>
        <taxon>Cyanobacteriota</taxon>
        <taxon>Cyanophyceae</taxon>
        <taxon>Nostocales</taxon>
        <taxon>Nodulariaceae</taxon>
        <taxon>Nodularia</taxon>
    </lineage>
</organism>
<dbReference type="Proteomes" id="UP001302120">
    <property type="component" value="Unassembled WGS sequence"/>
</dbReference>
<dbReference type="RefSeq" id="WP_323195806.1">
    <property type="nucleotide sequence ID" value="NZ_JAYGHG010000010.1"/>
</dbReference>
<comment type="caution">
    <text evidence="2">The sequence shown here is derived from an EMBL/GenBank/DDBJ whole genome shotgun (WGS) entry which is preliminary data.</text>
</comment>
<gene>
    <name evidence="2" type="ORF">VB620_09000</name>
</gene>
<reference evidence="2 3" key="1">
    <citation type="submission" date="2023-12" db="EMBL/GenBank/DDBJ databases">
        <title>Baltic Sea Cyanobacteria.</title>
        <authorList>
            <person name="Delbaje E."/>
            <person name="Fewer D.P."/>
            <person name="Shishido T.K."/>
        </authorList>
    </citation>
    <scope>NUCLEOTIDE SEQUENCE [LARGE SCALE GENOMIC DNA]</scope>
    <source>
        <strain evidence="2 3">UHCC-0300</strain>
    </source>
</reference>
<evidence type="ECO:0000313" key="2">
    <source>
        <dbReference type="EMBL" id="MEA5581475.1"/>
    </source>
</evidence>
<keyword evidence="1" id="KW-1133">Transmembrane helix</keyword>
<evidence type="ECO:0000256" key="1">
    <source>
        <dbReference type="SAM" id="Phobius"/>
    </source>
</evidence>
<feature type="transmembrane region" description="Helical" evidence="1">
    <location>
        <begin position="36"/>
        <end position="53"/>
    </location>
</feature>
<keyword evidence="1" id="KW-0472">Membrane</keyword>
<accession>A0ABU5UEE0</accession>
<keyword evidence="1" id="KW-0812">Transmembrane</keyword>
<evidence type="ECO:0000313" key="3">
    <source>
        <dbReference type="Proteomes" id="UP001302120"/>
    </source>
</evidence>